<dbReference type="Gene3D" id="3.40.720.10">
    <property type="entry name" value="Alkaline Phosphatase, subunit A"/>
    <property type="match status" value="1"/>
</dbReference>
<keyword evidence="2" id="KW-1185">Reference proteome</keyword>
<evidence type="ECO:0000313" key="2">
    <source>
        <dbReference type="Proteomes" id="UP000607197"/>
    </source>
</evidence>
<dbReference type="Pfam" id="PF01663">
    <property type="entry name" value="Phosphodiest"/>
    <property type="match status" value="1"/>
</dbReference>
<comment type="caution">
    <text evidence="1">The sequence shown here is derived from an EMBL/GenBank/DDBJ whole genome shotgun (WGS) entry which is preliminary data.</text>
</comment>
<dbReference type="Proteomes" id="UP000607197">
    <property type="component" value="Unassembled WGS sequence"/>
</dbReference>
<sequence>MQKHYYLSNPYCQIMSSPNTVVVGLDGAHFEILEPWIDAGELPNLQRIFESGLTSDLESVLPPVTSPNWKAYSTGKNPGKFGIFWWENIDLDEKRVYYPEDRKHNTIELWEILAQDSPVGVIGVPTTHPPKSINGFVVSGAPDGDNTGYASPPEVEKLLDRKLDYRVMPEHRINPRDSESLSEIYDVIDSRFRAAKLLADEYDLSFLQVTTFYINVLQHFLWRSEDTLKGWKIIDNHIGEFLDDETDVILMSDHGSTKIDTVFHINTWLANNGYLSVNTGISSKLQELGLSRERIGKFVDSVGVGNLARNLAPDRLLNSLPDEQGELKRGQKTNHINWTDTLALASGQGPVYINAPKDSKEYHIIREKLIDELTDIRGPSGTAVAKEVVKGEDIYSGPYLDEAPDLCINQTPGVHIQGGIGRNEIFSNPSDGNWRAENKRNGLFAALGPSFRSGSIDGLSILDLTPTILHLYGNPIPSDMDGCVRKDVFSPESGLANRDIEYTDSYEYITEIARIRNIARDSPL</sequence>
<gene>
    <name evidence="1" type="ORF">GCM10009039_27850</name>
</gene>
<dbReference type="PANTHER" id="PTHR10151">
    <property type="entry name" value="ECTONUCLEOTIDE PYROPHOSPHATASE/PHOSPHODIESTERASE"/>
    <property type="match status" value="1"/>
</dbReference>
<dbReference type="EMBL" id="BMPG01000004">
    <property type="protein sequence ID" value="GGL68289.1"/>
    <property type="molecule type" value="Genomic_DNA"/>
</dbReference>
<dbReference type="InterPro" id="IPR017850">
    <property type="entry name" value="Alkaline_phosphatase_core_sf"/>
</dbReference>
<accession>A0A830FLT0</accession>
<reference evidence="1" key="2">
    <citation type="submission" date="2020-09" db="EMBL/GenBank/DDBJ databases">
        <authorList>
            <person name="Sun Q."/>
            <person name="Ohkuma M."/>
        </authorList>
    </citation>
    <scope>NUCLEOTIDE SEQUENCE</scope>
    <source>
        <strain evidence="1">JCM 19596</strain>
    </source>
</reference>
<protein>
    <submittedName>
        <fullName evidence="1">Phosphodiesterase</fullName>
    </submittedName>
</protein>
<dbReference type="InterPro" id="IPR002591">
    <property type="entry name" value="Phosphodiest/P_Trfase"/>
</dbReference>
<dbReference type="PANTHER" id="PTHR10151:SF120">
    <property type="entry name" value="BIS(5'-ADENOSYL)-TRIPHOSPHATASE"/>
    <property type="match status" value="1"/>
</dbReference>
<organism evidence="1 2">
    <name type="scientific">Halocalculus aciditolerans</name>
    <dbReference type="NCBI Taxonomy" id="1383812"/>
    <lineage>
        <taxon>Archaea</taxon>
        <taxon>Methanobacteriati</taxon>
        <taxon>Methanobacteriota</taxon>
        <taxon>Stenosarchaea group</taxon>
        <taxon>Halobacteria</taxon>
        <taxon>Halobacteriales</taxon>
        <taxon>Halobacteriaceae</taxon>
        <taxon>Halocalculus</taxon>
    </lineage>
</organism>
<dbReference type="AlphaFoldDB" id="A0A830FLT0"/>
<dbReference type="GO" id="GO:0016787">
    <property type="term" value="F:hydrolase activity"/>
    <property type="evidence" value="ECO:0007669"/>
    <property type="project" value="UniProtKB-ARBA"/>
</dbReference>
<reference evidence="1" key="1">
    <citation type="journal article" date="2014" name="Int. J. Syst. Evol. Microbiol.">
        <title>Complete genome sequence of Corynebacterium casei LMG S-19264T (=DSM 44701T), isolated from a smear-ripened cheese.</title>
        <authorList>
            <consortium name="US DOE Joint Genome Institute (JGI-PGF)"/>
            <person name="Walter F."/>
            <person name="Albersmeier A."/>
            <person name="Kalinowski J."/>
            <person name="Ruckert C."/>
        </authorList>
    </citation>
    <scope>NUCLEOTIDE SEQUENCE</scope>
    <source>
        <strain evidence="1">JCM 19596</strain>
    </source>
</reference>
<name>A0A830FLT0_9EURY</name>
<proteinExistence type="predicted"/>
<dbReference type="SUPFAM" id="SSF53649">
    <property type="entry name" value="Alkaline phosphatase-like"/>
    <property type="match status" value="1"/>
</dbReference>
<evidence type="ECO:0000313" key="1">
    <source>
        <dbReference type="EMBL" id="GGL68289.1"/>
    </source>
</evidence>